<dbReference type="RefSeq" id="WP_233676823.1">
    <property type="nucleotide sequence ID" value="NZ_JAJUOS010000007.1"/>
</dbReference>
<dbReference type="EMBL" id="JAJUOS010000007">
    <property type="protein sequence ID" value="MCE5973844.1"/>
    <property type="molecule type" value="Genomic_DNA"/>
</dbReference>
<comment type="caution">
    <text evidence="2">The sequence shown here is derived from an EMBL/GenBank/DDBJ whole genome shotgun (WGS) entry which is preliminary data.</text>
</comment>
<accession>A0ABS8YVG8</accession>
<organism evidence="2 3">
    <name type="scientific">Rhodobacter flavimaris</name>
    <dbReference type="NCBI Taxonomy" id="2907145"/>
    <lineage>
        <taxon>Bacteria</taxon>
        <taxon>Pseudomonadati</taxon>
        <taxon>Pseudomonadota</taxon>
        <taxon>Alphaproteobacteria</taxon>
        <taxon>Rhodobacterales</taxon>
        <taxon>Rhodobacter group</taxon>
        <taxon>Rhodobacter</taxon>
    </lineage>
</organism>
<sequence>MFGARTLNRHAALMNRMAEVLGVDLTEAMAKSALSGTDWRDAVVRCTGCSDPEGCLHWLAQKDAPEDHEGAATAEAAPDFCNNRLLMGRLRAELLTHSEQV</sequence>
<evidence type="ECO:0000259" key="1">
    <source>
        <dbReference type="Pfam" id="PF20056"/>
    </source>
</evidence>
<keyword evidence="3" id="KW-1185">Reference proteome</keyword>
<proteinExistence type="predicted"/>
<dbReference type="Pfam" id="PF20056">
    <property type="entry name" value="DUF6455"/>
    <property type="match status" value="1"/>
</dbReference>
<gene>
    <name evidence="2" type="ORF">LZA78_10160</name>
</gene>
<feature type="domain" description="DUF6455" evidence="1">
    <location>
        <begin position="1"/>
        <end position="92"/>
    </location>
</feature>
<protein>
    <submittedName>
        <fullName evidence="2">DUF6455 family protein</fullName>
    </submittedName>
</protein>
<reference evidence="2 3" key="1">
    <citation type="submission" date="2021-12" db="EMBL/GenBank/DDBJ databases">
        <title>Sinirhodobacter sp. WL0062 is a bacterium isolated from seawater.</title>
        <authorList>
            <person name="Wang L."/>
            <person name="He W."/>
            <person name="Zhang D.-F."/>
        </authorList>
    </citation>
    <scope>NUCLEOTIDE SEQUENCE [LARGE SCALE GENOMIC DNA]</scope>
    <source>
        <strain evidence="2 3">WL0062</strain>
    </source>
</reference>
<name>A0ABS8YVG8_9RHOB</name>
<evidence type="ECO:0000313" key="3">
    <source>
        <dbReference type="Proteomes" id="UP001521181"/>
    </source>
</evidence>
<dbReference type="Proteomes" id="UP001521181">
    <property type="component" value="Unassembled WGS sequence"/>
</dbReference>
<evidence type="ECO:0000313" key="2">
    <source>
        <dbReference type="EMBL" id="MCE5973844.1"/>
    </source>
</evidence>
<dbReference type="InterPro" id="IPR045601">
    <property type="entry name" value="DUF6455"/>
</dbReference>